<dbReference type="EMBL" id="JAGSMN010000636">
    <property type="protein sequence ID" value="MBR7676311.1"/>
    <property type="molecule type" value="Genomic_DNA"/>
</dbReference>
<feature type="region of interest" description="Disordered" evidence="1">
    <location>
        <begin position="1"/>
        <end position="23"/>
    </location>
</feature>
<keyword evidence="2" id="KW-0472">Membrane</keyword>
<evidence type="ECO:0000256" key="1">
    <source>
        <dbReference type="SAM" id="MobiDB-lite"/>
    </source>
</evidence>
<evidence type="ECO:0000259" key="3">
    <source>
        <dbReference type="Pfam" id="PF13796"/>
    </source>
</evidence>
<dbReference type="InterPro" id="IPR025828">
    <property type="entry name" value="Put_sensor_dom"/>
</dbReference>
<gene>
    <name evidence="4" type="ORF">KDA82_25530</name>
</gene>
<feature type="domain" description="Putative sensor" evidence="3">
    <location>
        <begin position="38"/>
        <end position="154"/>
    </location>
</feature>
<reference evidence="4" key="1">
    <citation type="submission" date="2021-04" db="EMBL/GenBank/DDBJ databases">
        <title>Sequencing of actinobacteria type strains.</title>
        <authorList>
            <person name="Nguyen G.-S."/>
            <person name="Wentzel A."/>
        </authorList>
    </citation>
    <scope>NUCLEOTIDE SEQUENCE</scope>
    <source>
        <strain evidence="4">DSM 42095</strain>
    </source>
</reference>
<comment type="caution">
    <text evidence="4">The sequence shown here is derived from an EMBL/GenBank/DDBJ whole genome shotgun (WGS) entry which is preliminary data.</text>
</comment>
<protein>
    <submittedName>
        <fullName evidence="4">Sensor domain-containing protein</fullName>
    </submittedName>
</protein>
<evidence type="ECO:0000313" key="4">
    <source>
        <dbReference type="EMBL" id="MBR7676311.1"/>
    </source>
</evidence>
<accession>A0A8T4IV43</accession>
<name>A0A8T4IV43_9ACTN</name>
<dbReference type="AlphaFoldDB" id="A0A8T4IV43"/>
<feature type="non-terminal residue" evidence="4">
    <location>
        <position position="154"/>
    </location>
</feature>
<evidence type="ECO:0000313" key="5">
    <source>
        <dbReference type="Proteomes" id="UP000675554"/>
    </source>
</evidence>
<dbReference type="Pfam" id="PF13796">
    <property type="entry name" value="Sensor"/>
    <property type="match status" value="1"/>
</dbReference>
<proteinExistence type="predicted"/>
<feature type="transmembrane region" description="Helical" evidence="2">
    <location>
        <begin position="50"/>
        <end position="78"/>
    </location>
</feature>
<organism evidence="4 5">
    <name type="scientific">Streptomyces daliensis</name>
    <dbReference type="NCBI Taxonomy" id="299421"/>
    <lineage>
        <taxon>Bacteria</taxon>
        <taxon>Bacillati</taxon>
        <taxon>Actinomycetota</taxon>
        <taxon>Actinomycetes</taxon>
        <taxon>Kitasatosporales</taxon>
        <taxon>Streptomycetaceae</taxon>
        <taxon>Streptomyces</taxon>
    </lineage>
</organism>
<evidence type="ECO:0000256" key="2">
    <source>
        <dbReference type="SAM" id="Phobius"/>
    </source>
</evidence>
<feature type="transmembrane region" description="Helical" evidence="2">
    <location>
        <begin position="129"/>
        <end position="152"/>
    </location>
</feature>
<sequence length="154" mass="17349">MTASPFPSPRGDATRADRLPLPPPRAPLHAQTWREIAHLLSNLPVDVLGFVYIAVSIYASVLLSVTVVGLPLLALSLLGCRQLGKAERARARALLGVRVEEPSPLRAWRHGFFPWLWARLKDSVAWRHALYFFIRLPWGWFTMALTLVSLFVGW</sequence>
<keyword evidence="2" id="KW-0812">Transmembrane</keyword>
<dbReference type="Proteomes" id="UP000675554">
    <property type="component" value="Unassembled WGS sequence"/>
</dbReference>
<keyword evidence="5" id="KW-1185">Reference proteome</keyword>
<keyword evidence="2" id="KW-1133">Transmembrane helix</keyword>